<reference evidence="1 2" key="1">
    <citation type="journal article" date="2019" name="Sci. Rep.">
        <title>A high-quality genome of Eragrostis curvula grass provides insights into Poaceae evolution and supports new strategies to enhance forage quality.</title>
        <authorList>
            <person name="Carballo J."/>
            <person name="Santos B.A.C.M."/>
            <person name="Zappacosta D."/>
            <person name="Garbus I."/>
            <person name="Selva J.P."/>
            <person name="Gallo C.A."/>
            <person name="Diaz A."/>
            <person name="Albertini E."/>
            <person name="Caccamo M."/>
            <person name="Echenique V."/>
        </authorList>
    </citation>
    <scope>NUCLEOTIDE SEQUENCE [LARGE SCALE GENOMIC DNA]</scope>
    <source>
        <strain evidence="2">cv. Victoria</strain>
        <tissue evidence="1">Leaf</tissue>
    </source>
</reference>
<dbReference type="AlphaFoldDB" id="A0A5J9WHD4"/>
<comment type="caution">
    <text evidence="1">The sequence shown here is derived from an EMBL/GenBank/DDBJ whole genome shotgun (WGS) entry which is preliminary data.</text>
</comment>
<organism evidence="1 2">
    <name type="scientific">Eragrostis curvula</name>
    <name type="common">weeping love grass</name>
    <dbReference type="NCBI Taxonomy" id="38414"/>
    <lineage>
        <taxon>Eukaryota</taxon>
        <taxon>Viridiplantae</taxon>
        <taxon>Streptophyta</taxon>
        <taxon>Embryophyta</taxon>
        <taxon>Tracheophyta</taxon>
        <taxon>Spermatophyta</taxon>
        <taxon>Magnoliopsida</taxon>
        <taxon>Liliopsida</taxon>
        <taxon>Poales</taxon>
        <taxon>Poaceae</taxon>
        <taxon>PACMAD clade</taxon>
        <taxon>Chloridoideae</taxon>
        <taxon>Eragrostideae</taxon>
        <taxon>Eragrostidinae</taxon>
        <taxon>Eragrostis</taxon>
    </lineage>
</organism>
<gene>
    <name evidence="1" type="ORF">EJB05_07224</name>
</gene>
<name>A0A5J9WHD4_9POAL</name>
<feature type="non-terminal residue" evidence="1">
    <location>
        <position position="1"/>
    </location>
</feature>
<keyword evidence="2" id="KW-1185">Reference proteome</keyword>
<accession>A0A5J9WHD4</accession>
<evidence type="ECO:0000313" key="2">
    <source>
        <dbReference type="Proteomes" id="UP000324897"/>
    </source>
</evidence>
<dbReference type="Gramene" id="TVU47618">
    <property type="protein sequence ID" value="TVU47618"/>
    <property type="gene ID" value="EJB05_07224"/>
</dbReference>
<dbReference type="EMBL" id="RWGY01000004">
    <property type="protein sequence ID" value="TVU47618.1"/>
    <property type="molecule type" value="Genomic_DNA"/>
</dbReference>
<evidence type="ECO:0000313" key="1">
    <source>
        <dbReference type="EMBL" id="TVU47618.1"/>
    </source>
</evidence>
<proteinExistence type="predicted"/>
<sequence length="216" mass="23197">MPSTRASWAGLAGARRGRVVLGIGAGGAGTNLEDGGRTKNVSRVSVGASRGCSSNIGCISISELTHGEVKFELCEQLLCRWRNPTRFVAAKSHLLTRYGRHRGPAGKQIRVLPLPSCLQHCCSVGVVAMVAEDPVAMASMPIRECGLKLLSKISQIITSLLNVASEPSTLASWRPSARAAMLNHSEEYMLTALEPLLLSERKYLKANLNFGSRLLT</sequence>
<dbReference type="Proteomes" id="UP000324897">
    <property type="component" value="Chromosome 5"/>
</dbReference>
<protein>
    <submittedName>
        <fullName evidence="1">Uncharacterized protein</fullName>
    </submittedName>
</protein>